<reference evidence="1 2" key="1">
    <citation type="journal article" date="2019" name="Sci. Rep.">
        <title>Orb-weaving spider Araneus ventricosus genome elucidates the spidroin gene catalogue.</title>
        <authorList>
            <person name="Kono N."/>
            <person name="Nakamura H."/>
            <person name="Ohtoshi R."/>
            <person name="Moran D.A.P."/>
            <person name="Shinohara A."/>
            <person name="Yoshida Y."/>
            <person name="Fujiwara M."/>
            <person name="Mori M."/>
            <person name="Tomita M."/>
            <person name="Arakawa K."/>
        </authorList>
    </citation>
    <scope>NUCLEOTIDE SEQUENCE [LARGE SCALE GENOMIC DNA]</scope>
</reference>
<comment type="caution">
    <text evidence="1">The sequence shown here is derived from an EMBL/GenBank/DDBJ whole genome shotgun (WGS) entry which is preliminary data.</text>
</comment>
<evidence type="ECO:0000313" key="2">
    <source>
        <dbReference type="Proteomes" id="UP000499080"/>
    </source>
</evidence>
<proteinExistence type="predicted"/>
<dbReference type="AlphaFoldDB" id="A0A4Y2GA93"/>
<evidence type="ECO:0000313" key="1">
    <source>
        <dbReference type="EMBL" id="GBM49569.1"/>
    </source>
</evidence>
<dbReference type="OrthoDB" id="7422307at2759"/>
<gene>
    <name evidence="1" type="ORF">AVEN_186675_1</name>
</gene>
<dbReference type="Proteomes" id="UP000499080">
    <property type="component" value="Unassembled WGS sequence"/>
</dbReference>
<protein>
    <submittedName>
        <fullName evidence="1">Uncharacterized protein</fullName>
    </submittedName>
</protein>
<organism evidence="1 2">
    <name type="scientific">Araneus ventricosus</name>
    <name type="common">Orbweaver spider</name>
    <name type="synonym">Epeira ventricosa</name>
    <dbReference type="NCBI Taxonomy" id="182803"/>
    <lineage>
        <taxon>Eukaryota</taxon>
        <taxon>Metazoa</taxon>
        <taxon>Ecdysozoa</taxon>
        <taxon>Arthropoda</taxon>
        <taxon>Chelicerata</taxon>
        <taxon>Arachnida</taxon>
        <taxon>Araneae</taxon>
        <taxon>Araneomorphae</taxon>
        <taxon>Entelegynae</taxon>
        <taxon>Araneoidea</taxon>
        <taxon>Araneidae</taxon>
        <taxon>Araneus</taxon>
    </lineage>
</organism>
<name>A0A4Y2GA93_ARAVE</name>
<sequence>MIEKLLLESVVECDFEGFETVFVESTVNEIVSLAKILGLGVKNDIDELEEDHNRELTTAKSLWVCIVFHNKKLWSKV</sequence>
<dbReference type="EMBL" id="BGPR01001263">
    <property type="protein sequence ID" value="GBM49569.1"/>
    <property type="molecule type" value="Genomic_DNA"/>
</dbReference>
<keyword evidence="2" id="KW-1185">Reference proteome</keyword>
<accession>A0A4Y2GA93</accession>